<dbReference type="AlphaFoldDB" id="A0A916JHL8"/>
<reference evidence="9" key="1">
    <citation type="submission" date="2021-04" db="EMBL/GenBank/DDBJ databases">
        <authorList>
            <person name="Rodrigo-Torres L."/>
            <person name="Arahal R. D."/>
            <person name="Lucena T."/>
        </authorList>
    </citation>
    <scope>NUCLEOTIDE SEQUENCE</scope>
    <source>
        <strain evidence="9">CECT 9275</strain>
    </source>
</reference>
<evidence type="ECO:0000313" key="10">
    <source>
        <dbReference type="Proteomes" id="UP000680038"/>
    </source>
</evidence>
<dbReference type="CDD" id="cd20309">
    <property type="entry name" value="cupin_EcSI"/>
    <property type="match status" value="1"/>
</dbReference>
<evidence type="ECO:0000256" key="2">
    <source>
        <dbReference type="ARBA" id="ARBA00022723"/>
    </source>
</evidence>
<organism evidence="9 10">
    <name type="scientific">Dyadobacter helix</name>
    <dbReference type="NCBI Taxonomy" id="2822344"/>
    <lineage>
        <taxon>Bacteria</taxon>
        <taxon>Pseudomonadati</taxon>
        <taxon>Bacteroidota</taxon>
        <taxon>Cytophagia</taxon>
        <taxon>Cytophagales</taxon>
        <taxon>Spirosomataceae</taxon>
        <taxon>Dyadobacter</taxon>
    </lineage>
</organism>
<dbReference type="RefSeq" id="WP_215241510.1">
    <property type="nucleotide sequence ID" value="NZ_CAJRAF010000002.1"/>
</dbReference>
<evidence type="ECO:0000256" key="5">
    <source>
        <dbReference type="ARBA" id="ARBA00023277"/>
    </source>
</evidence>
<name>A0A916JHL8_9BACT</name>
<comment type="cofactor">
    <cofactor evidence="1">
        <name>Mn(2+)</name>
        <dbReference type="ChEBI" id="CHEBI:29035"/>
    </cofactor>
</comment>
<comment type="catalytic activity">
    <reaction evidence="6">
        <text>D-lyxose = D-xylulose</text>
        <dbReference type="Rhea" id="RHEA:14201"/>
        <dbReference type="ChEBI" id="CHEBI:16789"/>
        <dbReference type="ChEBI" id="CHEBI:17140"/>
        <dbReference type="EC" id="5.3.1.15"/>
    </reaction>
</comment>
<dbReference type="Proteomes" id="UP000680038">
    <property type="component" value="Unassembled WGS sequence"/>
</dbReference>
<keyword evidence="4" id="KW-0413">Isomerase</keyword>
<evidence type="ECO:0000256" key="4">
    <source>
        <dbReference type="ARBA" id="ARBA00023235"/>
    </source>
</evidence>
<keyword evidence="2" id="KW-0479">Metal-binding</keyword>
<comment type="similarity">
    <text evidence="7">Belongs to the D-lyxose ketol-isomerase family.</text>
</comment>
<evidence type="ECO:0000256" key="3">
    <source>
        <dbReference type="ARBA" id="ARBA00023211"/>
    </source>
</evidence>
<dbReference type="InterPro" id="IPR010864">
    <property type="entry name" value="D-lyxose_isomer"/>
</dbReference>
<evidence type="ECO:0000256" key="1">
    <source>
        <dbReference type="ARBA" id="ARBA00001936"/>
    </source>
</evidence>
<proteinExistence type="inferred from homology"/>
<dbReference type="GO" id="GO:0046872">
    <property type="term" value="F:metal ion binding"/>
    <property type="evidence" value="ECO:0007669"/>
    <property type="project" value="UniProtKB-KW"/>
</dbReference>
<comment type="caution">
    <text evidence="9">The sequence shown here is derived from an EMBL/GenBank/DDBJ whole genome shotgun (WGS) entry which is preliminary data.</text>
</comment>
<dbReference type="Pfam" id="PF07385">
    <property type="entry name" value="Lyx_isomer"/>
    <property type="match status" value="1"/>
</dbReference>
<dbReference type="InterPro" id="IPR047581">
    <property type="entry name" value="EcSI_cupin"/>
</dbReference>
<keyword evidence="3" id="KW-0464">Manganese</keyword>
<evidence type="ECO:0000256" key="6">
    <source>
        <dbReference type="ARBA" id="ARBA00044907"/>
    </source>
</evidence>
<keyword evidence="5" id="KW-0119">Carbohydrate metabolism</keyword>
<dbReference type="EMBL" id="CAJRAF010000002">
    <property type="protein sequence ID" value="CAG5012948.1"/>
    <property type="molecule type" value="Genomic_DNA"/>
</dbReference>
<sequence length="244" mass="27977">MNLKRSIINNSIDTAREVIKHFGTHLPPFANWTPAVWETIGTEYDEIRQCMLGWDVTDFGSKDFHNIGRTLFTVRNGRPSHPAYLKQYAEKWLIDPENQRAPAHFHLSKREDIICRAGGNVLVQLTKADADGNPSKETFLTQVDGCTRRLGPGEIVRLRPGESLTIHPRTIHQFWGEEGTGYQIDGTGYTLSAEISSVCDDYNDNVFLVDYGQRFPEIEEDEERRYYLCHEYPLARREASINES</sequence>
<evidence type="ECO:0000313" key="9">
    <source>
        <dbReference type="EMBL" id="CAG5012948.1"/>
    </source>
</evidence>
<dbReference type="InterPro" id="IPR014710">
    <property type="entry name" value="RmlC-like_jellyroll"/>
</dbReference>
<gene>
    <name evidence="9" type="ORF">DYBT9275_05291</name>
</gene>
<accession>A0A916JHL8</accession>
<evidence type="ECO:0000256" key="8">
    <source>
        <dbReference type="ARBA" id="ARBA00044972"/>
    </source>
</evidence>
<evidence type="ECO:0000256" key="7">
    <source>
        <dbReference type="ARBA" id="ARBA00044951"/>
    </source>
</evidence>
<dbReference type="GO" id="GO:0047828">
    <property type="term" value="F:D-lyxose ketol-isomerase activity"/>
    <property type="evidence" value="ECO:0007669"/>
    <property type="project" value="UniProtKB-EC"/>
</dbReference>
<protein>
    <recommendedName>
        <fullName evidence="8">D-lyxose ketol-isomerase</fullName>
        <ecNumber evidence="8">5.3.1.15</ecNumber>
    </recommendedName>
</protein>
<dbReference type="EC" id="5.3.1.15" evidence="8"/>
<keyword evidence="10" id="KW-1185">Reference proteome</keyword>
<dbReference type="Gene3D" id="2.60.120.10">
    <property type="entry name" value="Jelly Rolls"/>
    <property type="match status" value="1"/>
</dbReference>